<dbReference type="EC" id="3.1.3.-" evidence="10"/>
<dbReference type="Proteomes" id="UP000593970">
    <property type="component" value="Chromosome"/>
</dbReference>
<accession>A0AA92Q789</accession>
<dbReference type="GO" id="GO:0097588">
    <property type="term" value="P:archaeal or bacterial-type flagellum-dependent cell motility"/>
    <property type="evidence" value="ECO:0007669"/>
    <property type="project" value="UniProtKB-KW"/>
</dbReference>
<evidence type="ECO:0000256" key="11">
    <source>
        <dbReference type="PIRSR" id="PIRSR002884-1"/>
    </source>
</evidence>
<evidence type="ECO:0000256" key="10">
    <source>
        <dbReference type="PIRNR" id="PIRNR002884"/>
    </source>
</evidence>
<comment type="similarity">
    <text evidence="2 10">Belongs to the CheZ family.</text>
</comment>
<evidence type="ECO:0000256" key="3">
    <source>
        <dbReference type="ARBA" id="ARBA00018484"/>
    </source>
</evidence>
<keyword evidence="4 10" id="KW-0963">Cytoplasm</keyword>
<dbReference type="Gene3D" id="1.10.287.500">
    <property type="entry name" value="Helix hairpin bin"/>
    <property type="match status" value="1"/>
</dbReference>
<dbReference type="InterPro" id="IPR050992">
    <property type="entry name" value="CheZ_family_phosphatases"/>
</dbReference>
<comment type="subunit">
    <text evidence="10">Homodimer.</text>
</comment>
<dbReference type="AlphaFoldDB" id="A0AA92Q789"/>
<evidence type="ECO:0000313" key="12">
    <source>
        <dbReference type="EMBL" id="QOK97472.1"/>
    </source>
</evidence>
<evidence type="ECO:0000256" key="9">
    <source>
        <dbReference type="ARBA" id="ARBA00029599"/>
    </source>
</evidence>
<protein>
    <recommendedName>
        <fullName evidence="3 10">Protein phosphatase CheZ</fullName>
        <ecNumber evidence="10">3.1.3.-</ecNumber>
    </recommendedName>
    <alternativeName>
        <fullName evidence="9 10">Chemotaxis protein CheZ</fullName>
    </alternativeName>
</protein>
<keyword evidence="5 10" id="KW-0145">Chemotaxis</keyword>
<keyword evidence="7 10" id="KW-0378">Hydrolase</keyword>
<dbReference type="GO" id="GO:0004721">
    <property type="term" value="F:phosphoprotein phosphatase activity"/>
    <property type="evidence" value="ECO:0007669"/>
    <property type="project" value="UniProtKB-KW"/>
</dbReference>
<dbReference type="GO" id="GO:0050920">
    <property type="term" value="P:regulation of chemotaxis"/>
    <property type="evidence" value="ECO:0007669"/>
    <property type="project" value="InterPro"/>
</dbReference>
<name>A0AA92Q789_RALSL</name>
<feature type="site" description="Enhances dephosphorylation of CheY-P" evidence="11">
    <location>
        <position position="155"/>
    </location>
</feature>
<proteinExistence type="inferred from homology"/>
<dbReference type="GO" id="GO:0005737">
    <property type="term" value="C:cytoplasm"/>
    <property type="evidence" value="ECO:0007669"/>
    <property type="project" value="UniProtKB-SubCell"/>
</dbReference>
<keyword evidence="8 10" id="KW-0904">Protein phosphatase</keyword>
<keyword evidence="6 10" id="KW-0283">Flagellar rotation</keyword>
<dbReference type="SUPFAM" id="SSF75708">
    <property type="entry name" value="Chemotaxis phosphatase CheZ"/>
    <property type="match status" value="1"/>
</dbReference>
<organism evidence="12 13">
    <name type="scientific">Ralstonia solanacearum</name>
    <name type="common">Pseudomonas solanacearum</name>
    <dbReference type="NCBI Taxonomy" id="305"/>
    <lineage>
        <taxon>Bacteria</taxon>
        <taxon>Pseudomonadati</taxon>
        <taxon>Pseudomonadota</taxon>
        <taxon>Betaproteobacteria</taxon>
        <taxon>Burkholderiales</taxon>
        <taxon>Burkholderiaceae</taxon>
        <taxon>Ralstonia</taxon>
        <taxon>Ralstonia solanacearum species complex</taxon>
    </lineage>
</organism>
<gene>
    <name evidence="12" type="primary">cheZ</name>
    <name evidence="12" type="ORF">HF909_14250</name>
</gene>
<evidence type="ECO:0000256" key="5">
    <source>
        <dbReference type="ARBA" id="ARBA00022500"/>
    </source>
</evidence>
<dbReference type="PANTHER" id="PTHR43693">
    <property type="entry name" value="PROTEIN PHOSPHATASE CHEZ"/>
    <property type="match status" value="1"/>
</dbReference>
<evidence type="ECO:0000256" key="4">
    <source>
        <dbReference type="ARBA" id="ARBA00022490"/>
    </source>
</evidence>
<dbReference type="EMBL" id="CP051169">
    <property type="protein sequence ID" value="QOK97472.1"/>
    <property type="molecule type" value="Genomic_DNA"/>
</dbReference>
<dbReference type="Pfam" id="PF04344">
    <property type="entry name" value="CheZ"/>
    <property type="match status" value="1"/>
</dbReference>
<dbReference type="PIRSF" id="PIRSF002884">
    <property type="entry name" value="CheZ"/>
    <property type="match status" value="1"/>
</dbReference>
<reference evidence="13" key="1">
    <citation type="submission" date="2020-04" db="EMBL/GenBank/DDBJ databases">
        <title>Ralstonia solanacearum UW576, UW763, UW773, and UW774.</title>
        <authorList>
            <person name="Steidl O."/>
            <person name="Truchon A."/>
            <person name="Allen C."/>
        </authorList>
    </citation>
    <scope>NUCLEOTIDE SEQUENCE [LARGE SCALE GENOMIC DNA]</scope>
    <source>
        <strain evidence="13">UW774</strain>
    </source>
</reference>
<evidence type="ECO:0000313" key="13">
    <source>
        <dbReference type="Proteomes" id="UP000593970"/>
    </source>
</evidence>
<dbReference type="InterPro" id="IPR007439">
    <property type="entry name" value="Chemotax_Pase_CheZ"/>
</dbReference>
<sequence length="220" mass="24309">MSELHDGSPAQADRAAADAEPLPDMLQRIGYLTRMLRESLRELGLDKGIERAASAIPDARDRLNYVANMTEQAAMRALNAIDAARPVQDALAGEAEALVGRWQAWMERRLSDEEIRDLVGETRGFLRDVPQKTRDTNQQLMEILMAQDFQDLTGQVIKKVLDLIQFIETELIGILMDNAPAHRSGEAAPTLLNGPQVNPDPPDVVAGQEQVDDLLESLGF</sequence>
<comment type="function">
    <text evidence="10">Plays an important role in bacterial chemotaxis signal transduction pathway by accelerating the dephosphorylation of phosphorylated CheY (CheY-P).</text>
</comment>
<dbReference type="GO" id="GO:0006935">
    <property type="term" value="P:chemotaxis"/>
    <property type="evidence" value="ECO:0007669"/>
    <property type="project" value="UniProtKB-KW"/>
</dbReference>
<evidence type="ECO:0000256" key="2">
    <source>
        <dbReference type="ARBA" id="ARBA00005908"/>
    </source>
</evidence>
<evidence type="ECO:0000256" key="1">
    <source>
        <dbReference type="ARBA" id="ARBA00004496"/>
    </source>
</evidence>
<dbReference type="PANTHER" id="PTHR43693:SF1">
    <property type="entry name" value="PROTEIN PHOSPHATASE CHEZ"/>
    <property type="match status" value="1"/>
</dbReference>
<dbReference type="Gene3D" id="1.20.5.590">
    <property type="entry name" value="Single helix bin"/>
    <property type="match status" value="1"/>
</dbReference>
<dbReference type="NCBIfam" id="NF008368">
    <property type="entry name" value="PRK11166.1"/>
    <property type="match status" value="1"/>
</dbReference>
<comment type="subcellular location">
    <subcellularLocation>
        <location evidence="1 10">Cytoplasm</location>
    </subcellularLocation>
</comment>
<evidence type="ECO:0000256" key="7">
    <source>
        <dbReference type="ARBA" id="ARBA00022801"/>
    </source>
</evidence>
<evidence type="ECO:0000256" key="6">
    <source>
        <dbReference type="ARBA" id="ARBA00022779"/>
    </source>
</evidence>
<dbReference type="GO" id="GO:0009288">
    <property type="term" value="C:bacterial-type flagellum"/>
    <property type="evidence" value="ECO:0007669"/>
    <property type="project" value="InterPro"/>
</dbReference>
<evidence type="ECO:0000256" key="8">
    <source>
        <dbReference type="ARBA" id="ARBA00022912"/>
    </source>
</evidence>